<dbReference type="InterPro" id="IPR036465">
    <property type="entry name" value="vWFA_dom_sf"/>
</dbReference>
<dbReference type="EMBL" id="CP002040">
    <property type="protein sequence ID" value="ADH68952.1"/>
    <property type="molecule type" value="Genomic_DNA"/>
</dbReference>
<feature type="compositionally biased region" description="Basic and acidic residues" evidence="1">
    <location>
        <begin position="430"/>
        <end position="446"/>
    </location>
</feature>
<dbReference type="Pfam" id="PF00092">
    <property type="entry name" value="VWA"/>
    <property type="match status" value="1"/>
</dbReference>
<protein>
    <submittedName>
        <fullName evidence="3">von Willebrand factor type A</fullName>
    </submittedName>
</protein>
<evidence type="ECO:0000256" key="1">
    <source>
        <dbReference type="SAM" id="MobiDB-lite"/>
    </source>
</evidence>
<dbReference type="OrthoDB" id="9798107at2"/>
<dbReference type="InterPro" id="IPR051266">
    <property type="entry name" value="CLCR"/>
</dbReference>
<reference evidence="3 4" key="1">
    <citation type="journal article" date="2010" name="Stand. Genomic Sci.">
        <title>Complete genome sequence of Nocardiopsis dassonvillei type strain (IMRU 509).</title>
        <authorList>
            <person name="Sun H."/>
            <person name="Lapidus A."/>
            <person name="Nolan M."/>
            <person name="Lucas S."/>
            <person name="Del Rio T.G."/>
            <person name="Tice H."/>
            <person name="Cheng J.F."/>
            <person name="Tapia R."/>
            <person name="Han C."/>
            <person name="Goodwin L."/>
            <person name="Pitluck S."/>
            <person name="Pagani I."/>
            <person name="Ivanova N."/>
            <person name="Mavromatis K."/>
            <person name="Mikhailova N."/>
            <person name="Pati A."/>
            <person name="Chen A."/>
            <person name="Palaniappan K."/>
            <person name="Land M."/>
            <person name="Hauser L."/>
            <person name="Chang Y.J."/>
            <person name="Jeffries C.D."/>
            <person name="Djao O.D."/>
            <person name="Rohde M."/>
            <person name="Sikorski J."/>
            <person name="Goker M."/>
            <person name="Woyke T."/>
            <person name="Bristow J."/>
            <person name="Eisen J.A."/>
            <person name="Markowitz V."/>
            <person name="Hugenholtz P."/>
            <person name="Kyrpides N.C."/>
            <person name="Klenk H.P."/>
        </authorList>
    </citation>
    <scope>NUCLEOTIDE SEQUENCE [LARGE SCALE GENOMIC DNA]</scope>
    <source>
        <strain evidence="4">ATCC 23218 / DSM 43111 / CIP 107115 / JCM 7437 / KCTC 9190 / NBRC 14626 / NCTC 10488 / NRRL B-5397 / IMRU 509</strain>
    </source>
</reference>
<dbReference type="STRING" id="446468.Ndas_3551"/>
<dbReference type="Proteomes" id="UP000002219">
    <property type="component" value="Chromosome 1"/>
</dbReference>
<dbReference type="PANTHER" id="PTHR10579:SF43">
    <property type="entry name" value="ZINC FINGER (C3HC4-TYPE RING FINGER) FAMILY PROTEIN"/>
    <property type="match status" value="1"/>
</dbReference>
<dbReference type="PANTHER" id="PTHR10579">
    <property type="entry name" value="CALCIUM-ACTIVATED CHLORIDE CHANNEL REGULATOR"/>
    <property type="match status" value="1"/>
</dbReference>
<accession>D7B4F7</accession>
<feature type="domain" description="VWFA" evidence="2">
    <location>
        <begin position="41"/>
        <end position="215"/>
    </location>
</feature>
<dbReference type="PROSITE" id="PS50234">
    <property type="entry name" value="VWFA"/>
    <property type="match status" value="1"/>
</dbReference>
<evidence type="ECO:0000313" key="4">
    <source>
        <dbReference type="Proteomes" id="UP000002219"/>
    </source>
</evidence>
<dbReference type="HOGENOM" id="CLU_031866_1_1_11"/>
<feature type="compositionally biased region" description="Gly residues" evidence="1">
    <location>
        <begin position="447"/>
        <end position="474"/>
    </location>
</feature>
<dbReference type="SUPFAM" id="SSF53300">
    <property type="entry name" value="vWA-like"/>
    <property type="match status" value="1"/>
</dbReference>
<dbReference type="InterPro" id="IPR002035">
    <property type="entry name" value="VWF_A"/>
</dbReference>
<dbReference type="GeneID" id="91486105"/>
<dbReference type="eggNOG" id="COG2304">
    <property type="taxonomic scope" value="Bacteria"/>
</dbReference>
<sequence length="505" mass="52512">MHLSALSDFDAVPRDTEDAVSVLVDITAPEREEETERPPATLQVVLDRSGSMGGGRLDGAVRALLSLVERLAPSDNFGLVSFNDQARVEVPCGPLEDKARVRRLISGLHASGGTDLSSGLLRGVQEARRAGADRGGTLLLISDGHANQGVTDHDLLRQVAADAYAHGVTTTSLGYGLGYDEELLGAVADGGAGSALFAEDPDTAGGLIAREAEYLLAKTAQAVSLRVPSGPLLRSVSVVGEMPSHRLADGSVVVELGDFHSGERRRLLLRLEVRGLSAPGAVAALEVAYADPATLDTRTVSLSVELDVVARDAADERVPRPEVRAEEVLQRAQTAKRRASEAMRRGDRFGAAGLLEEARTDLAGHMPAAPAGAGAAAPPPEVLAQMEELRRMAGMSRTGDASRVSKSLYASQAGYSRKSGRQRPGAAQDGGERAGGDGDRAEEDRTGGNGSRDGAAGPGQGSGPEVRGGPGRGSGRGRRGRLIRGQQTDGGRPTPDEVAPPPRES</sequence>
<dbReference type="SMART" id="SM00327">
    <property type="entry name" value="VWA"/>
    <property type="match status" value="1"/>
</dbReference>
<proteinExistence type="predicted"/>
<gene>
    <name evidence="3" type="ordered locus">Ndas_3551</name>
</gene>
<dbReference type="RefSeq" id="WP_013154559.1">
    <property type="nucleotide sequence ID" value="NC_014210.1"/>
</dbReference>
<evidence type="ECO:0000313" key="3">
    <source>
        <dbReference type="EMBL" id="ADH68952.1"/>
    </source>
</evidence>
<dbReference type="KEGG" id="nda:Ndas_3551"/>
<keyword evidence="4" id="KW-1185">Reference proteome</keyword>
<organism evidence="3 4">
    <name type="scientific">Nocardiopsis dassonvillei (strain ATCC 23218 / DSM 43111 / CIP 107115 / JCM 7437 / KCTC 9190 / NBRC 14626 / NCTC 10488 / NRRL B-5397 / IMRU 509)</name>
    <name type="common">Actinomadura dassonvillei</name>
    <dbReference type="NCBI Taxonomy" id="446468"/>
    <lineage>
        <taxon>Bacteria</taxon>
        <taxon>Bacillati</taxon>
        <taxon>Actinomycetota</taxon>
        <taxon>Actinomycetes</taxon>
        <taxon>Streptosporangiales</taxon>
        <taxon>Nocardiopsidaceae</taxon>
        <taxon>Nocardiopsis</taxon>
    </lineage>
</organism>
<name>D7B4F7_NOCDD</name>
<dbReference type="AlphaFoldDB" id="D7B4F7"/>
<dbReference type="Gene3D" id="3.40.50.410">
    <property type="entry name" value="von Willebrand factor, type A domain"/>
    <property type="match status" value="1"/>
</dbReference>
<evidence type="ECO:0000259" key="2">
    <source>
        <dbReference type="PROSITE" id="PS50234"/>
    </source>
</evidence>
<feature type="region of interest" description="Disordered" evidence="1">
    <location>
        <begin position="411"/>
        <end position="505"/>
    </location>
</feature>